<dbReference type="InterPro" id="IPR036388">
    <property type="entry name" value="WH-like_DNA-bd_sf"/>
</dbReference>
<dbReference type="NCBIfam" id="TIGR02937">
    <property type="entry name" value="sigma70-ECF"/>
    <property type="match status" value="1"/>
</dbReference>
<evidence type="ECO:0000256" key="4">
    <source>
        <dbReference type="ARBA" id="ARBA00023125"/>
    </source>
</evidence>
<evidence type="ECO:0000256" key="1">
    <source>
        <dbReference type="ARBA" id="ARBA00010641"/>
    </source>
</evidence>
<dbReference type="GO" id="GO:0003677">
    <property type="term" value="F:DNA binding"/>
    <property type="evidence" value="ECO:0007669"/>
    <property type="project" value="UniProtKB-KW"/>
</dbReference>
<feature type="domain" description="DUF6596" evidence="9">
    <location>
        <begin position="178"/>
        <end position="278"/>
    </location>
</feature>
<keyword evidence="5" id="KW-0804">Transcription</keyword>
<comment type="similarity">
    <text evidence="1">Belongs to the sigma-70 factor family. ECF subfamily.</text>
</comment>
<protein>
    <submittedName>
        <fullName evidence="10">Sigma-70 family RNA polymerase sigma factor</fullName>
    </submittedName>
</protein>
<feature type="region of interest" description="Disordered" evidence="6">
    <location>
        <begin position="421"/>
        <end position="470"/>
    </location>
</feature>
<name>A0A6P1CS33_9NOCA</name>
<evidence type="ECO:0000256" key="3">
    <source>
        <dbReference type="ARBA" id="ARBA00023082"/>
    </source>
</evidence>
<evidence type="ECO:0000256" key="5">
    <source>
        <dbReference type="ARBA" id="ARBA00023163"/>
    </source>
</evidence>
<feature type="domain" description="RNA polymerase sigma factor 70 region 4 type 2" evidence="8">
    <location>
        <begin position="108"/>
        <end position="160"/>
    </location>
</feature>
<dbReference type="InterPro" id="IPR013249">
    <property type="entry name" value="RNA_pol_sigma70_r4_t2"/>
</dbReference>
<keyword evidence="2" id="KW-0805">Transcription regulation</keyword>
<dbReference type="PANTHER" id="PTHR47756">
    <property type="entry name" value="BLL6612 PROTEIN-RELATED"/>
    <property type="match status" value="1"/>
</dbReference>
<dbReference type="InterPro" id="IPR046531">
    <property type="entry name" value="DUF6596"/>
</dbReference>
<dbReference type="Gene3D" id="1.10.1740.10">
    <property type="match status" value="1"/>
</dbReference>
<dbReference type="PANTHER" id="PTHR47756:SF2">
    <property type="entry name" value="BLL6612 PROTEIN"/>
    <property type="match status" value="1"/>
</dbReference>
<dbReference type="Pfam" id="PF20239">
    <property type="entry name" value="DUF6596"/>
    <property type="match status" value="1"/>
</dbReference>
<dbReference type="Proteomes" id="UP000471166">
    <property type="component" value="Unassembled WGS sequence"/>
</dbReference>
<proteinExistence type="inferred from homology"/>
<organism evidence="10 11">
    <name type="scientific">Nocardia cyriacigeorgica</name>
    <dbReference type="NCBI Taxonomy" id="135487"/>
    <lineage>
        <taxon>Bacteria</taxon>
        <taxon>Bacillati</taxon>
        <taxon>Actinomycetota</taxon>
        <taxon>Actinomycetes</taxon>
        <taxon>Mycobacteriales</taxon>
        <taxon>Nocardiaceae</taxon>
        <taxon>Nocardia</taxon>
    </lineage>
</organism>
<dbReference type="Pfam" id="PF04542">
    <property type="entry name" value="Sigma70_r2"/>
    <property type="match status" value="1"/>
</dbReference>
<dbReference type="GO" id="GO:0006352">
    <property type="term" value="P:DNA-templated transcription initiation"/>
    <property type="evidence" value="ECO:0007669"/>
    <property type="project" value="InterPro"/>
</dbReference>
<evidence type="ECO:0000313" key="11">
    <source>
        <dbReference type="Proteomes" id="UP000471166"/>
    </source>
</evidence>
<dbReference type="EMBL" id="JAAGVB010000031">
    <property type="protein sequence ID" value="NEW34687.1"/>
    <property type="molecule type" value="Genomic_DNA"/>
</dbReference>
<dbReference type="AlphaFoldDB" id="A0A6P1CS33"/>
<accession>A0A6P1CS33</accession>
<keyword evidence="4" id="KW-0238">DNA-binding</keyword>
<evidence type="ECO:0000313" key="10">
    <source>
        <dbReference type="EMBL" id="NEW34687.1"/>
    </source>
</evidence>
<evidence type="ECO:0000256" key="2">
    <source>
        <dbReference type="ARBA" id="ARBA00023015"/>
    </source>
</evidence>
<dbReference type="SUPFAM" id="SSF88946">
    <property type="entry name" value="Sigma2 domain of RNA polymerase sigma factors"/>
    <property type="match status" value="1"/>
</dbReference>
<evidence type="ECO:0000259" key="8">
    <source>
        <dbReference type="Pfam" id="PF08281"/>
    </source>
</evidence>
<dbReference type="InterPro" id="IPR013324">
    <property type="entry name" value="RNA_pol_sigma_r3/r4-like"/>
</dbReference>
<dbReference type="InterPro" id="IPR013325">
    <property type="entry name" value="RNA_pol_sigma_r2"/>
</dbReference>
<dbReference type="GO" id="GO:0016987">
    <property type="term" value="F:sigma factor activity"/>
    <property type="evidence" value="ECO:0007669"/>
    <property type="project" value="UniProtKB-KW"/>
</dbReference>
<dbReference type="InterPro" id="IPR007627">
    <property type="entry name" value="RNA_pol_sigma70_r2"/>
</dbReference>
<keyword evidence="3" id="KW-0731">Sigma factor</keyword>
<feature type="compositionally biased region" description="Low complexity" evidence="6">
    <location>
        <begin position="427"/>
        <end position="440"/>
    </location>
</feature>
<gene>
    <name evidence="10" type="ORF">GV791_19295</name>
</gene>
<reference evidence="10 11" key="1">
    <citation type="submission" date="2020-01" db="EMBL/GenBank/DDBJ databases">
        <title>Genetics and antimicrobial susceptibilities of Nocardia species isolated from the soil; a comparison with species isolated from humans.</title>
        <authorList>
            <person name="Carrasco G."/>
            <person name="Monzon S."/>
            <person name="Sansegundo M."/>
            <person name="Garcia E."/>
            <person name="Garrido N."/>
            <person name="Medina M.J."/>
            <person name="Villalon P."/>
            <person name="Ramirez-Arocha A.C."/>
            <person name="Jimenez P."/>
            <person name="Cuesta I."/>
            <person name="Valdezate S."/>
        </authorList>
    </citation>
    <scope>NUCLEOTIDE SEQUENCE [LARGE SCALE GENOMIC DNA]</scope>
    <source>
        <strain evidence="10 11">CNM20110626</strain>
    </source>
</reference>
<comment type="caution">
    <text evidence="10">The sequence shown here is derived from an EMBL/GenBank/DDBJ whole genome shotgun (WGS) entry which is preliminary data.</text>
</comment>
<dbReference type="InterPro" id="IPR014284">
    <property type="entry name" value="RNA_pol_sigma-70_dom"/>
</dbReference>
<evidence type="ECO:0000259" key="9">
    <source>
        <dbReference type="Pfam" id="PF20239"/>
    </source>
</evidence>
<dbReference type="RefSeq" id="WP_163845882.1">
    <property type="nucleotide sequence ID" value="NZ_JAAGVB010000031.1"/>
</dbReference>
<sequence>MTTDPAGFDRVYRAEFGRAVATLVRLTGDIGLAEDAVQEAFADALRTWPQRGVPENPGAWITTAARHRALDRLRRESSRADKEFAAARVAPENEEPDVTSIADDQLRMIFTCCHPALAPESRVALTLRLVCGLRTAEIARAFLQPEPTVAQRLSRAKARIRDAGIPLRVPPPPLLPERMPAVLACIYLVFTEGYFATSGPDAVRDELCDEAIRLGTLLCELMPREPQARALLALMLLTDSRRTQRRTTDGDLVPLDEQDRRGWDRAKIRAGLSCLVSAAEDGGGGKYLAQARIAAAHAVAPSWAQTDWAAIVSAYDDLAAQAWTPTVAVNRAVALGFRDGPEAGLAALDEVAGHPRLAGSHLVPATRADLLRRAGRNREAAQYYREALERVGNDPAARFLRRRLDEVIAARTDVARTDVARTDAARTDAAQTDVARTDVAQTDAARTVNPEQPNQGSGSGAESASEPGGD</sequence>
<feature type="domain" description="RNA polymerase sigma-70 region 2" evidence="7">
    <location>
        <begin position="16"/>
        <end position="77"/>
    </location>
</feature>
<dbReference type="Gene3D" id="1.10.10.10">
    <property type="entry name" value="Winged helix-like DNA-binding domain superfamily/Winged helix DNA-binding domain"/>
    <property type="match status" value="1"/>
</dbReference>
<dbReference type="Pfam" id="PF08281">
    <property type="entry name" value="Sigma70_r4_2"/>
    <property type="match status" value="1"/>
</dbReference>
<feature type="compositionally biased region" description="Low complexity" evidence="6">
    <location>
        <begin position="460"/>
        <end position="470"/>
    </location>
</feature>
<evidence type="ECO:0000259" key="7">
    <source>
        <dbReference type="Pfam" id="PF04542"/>
    </source>
</evidence>
<evidence type="ECO:0000256" key="6">
    <source>
        <dbReference type="SAM" id="MobiDB-lite"/>
    </source>
</evidence>
<dbReference type="SUPFAM" id="SSF88659">
    <property type="entry name" value="Sigma3 and sigma4 domains of RNA polymerase sigma factors"/>
    <property type="match status" value="1"/>
</dbReference>